<sequence length="267" mass="30022">MAARHRHEIPNENIHSTTLASGNPSGNANGTGMQVIAIQEHSCDKKREILDLNEIREKRLTNKTGADDVGRQQAGAKMCIYEKDWANGVKFNPTASKRLQSMSNDHLERENTFQLEKRKVDLAVLGGILTAAPVCKMFPDDLHVFVIPSTSNMVRIEAVPMRKSETSMEVYVGRVFRASQHIGKHMIRGTGSNKRAYTAFVSMEVHAIRNEIIASIAPRLGWKDDVVVVRHENADMEDKNFINMTEEDGRLVLDSLVRMQPEEKDSK</sequence>
<feature type="region of interest" description="Disordered" evidence="1">
    <location>
        <begin position="1"/>
        <end position="31"/>
    </location>
</feature>
<evidence type="ECO:0000313" key="2">
    <source>
        <dbReference type="EMBL" id="KLO05320.1"/>
    </source>
</evidence>
<dbReference type="EMBL" id="KQ086326">
    <property type="protein sequence ID" value="KLO05320.1"/>
    <property type="molecule type" value="Genomic_DNA"/>
</dbReference>
<reference evidence="2 3" key="1">
    <citation type="submission" date="2015-04" db="EMBL/GenBank/DDBJ databases">
        <title>Complete genome sequence of Schizopora paradoxa KUC8140, a cosmopolitan wood degrader in East Asia.</title>
        <authorList>
            <consortium name="DOE Joint Genome Institute"/>
            <person name="Min B."/>
            <person name="Park H."/>
            <person name="Jang Y."/>
            <person name="Kim J.-J."/>
            <person name="Kim K.H."/>
            <person name="Pangilinan J."/>
            <person name="Lipzen A."/>
            <person name="Riley R."/>
            <person name="Grigoriev I.V."/>
            <person name="Spatafora J.W."/>
            <person name="Choi I.-G."/>
        </authorList>
    </citation>
    <scope>NUCLEOTIDE SEQUENCE [LARGE SCALE GENOMIC DNA]</scope>
    <source>
        <strain evidence="2 3">KUC8140</strain>
    </source>
</reference>
<dbReference type="InParanoid" id="A0A0H2R0L2"/>
<evidence type="ECO:0000313" key="3">
    <source>
        <dbReference type="Proteomes" id="UP000053477"/>
    </source>
</evidence>
<dbReference type="Proteomes" id="UP000053477">
    <property type="component" value="Unassembled WGS sequence"/>
</dbReference>
<feature type="compositionally biased region" description="Polar residues" evidence="1">
    <location>
        <begin position="13"/>
        <end position="31"/>
    </location>
</feature>
<name>A0A0H2R0L2_9AGAM</name>
<gene>
    <name evidence="2" type="ORF">SCHPADRAFT_988698</name>
</gene>
<accession>A0A0H2R0L2</accession>
<protein>
    <submittedName>
        <fullName evidence="2">Uncharacterized protein</fullName>
    </submittedName>
</protein>
<organism evidence="2 3">
    <name type="scientific">Schizopora paradoxa</name>
    <dbReference type="NCBI Taxonomy" id="27342"/>
    <lineage>
        <taxon>Eukaryota</taxon>
        <taxon>Fungi</taxon>
        <taxon>Dikarya</taxon>
        <taxon>Basidiomycota</taxon>
        <taxon>Agaricomycotina</taxon>
        <taxon>Agaricomycetes</taxon>
        <taxon>Hymenochaetales</taxon>
        <taxon>Schizoporaceae</taxon>
        <taxon>Schizopora</taxon>
    </lineage>
</organism>
<evidence type="ECO:0000256" key="1">
    <source>
        <dbReference type="SAM" id="MobiDB-lite"/>
    </source>
</evidence>
<dbReference type="AlphaFoldDB" id="A0A0H2R0L2"/>
<keyword evidence="3" id="KW-1185">Reference proteome</keyword>
<proteinExistence type="predicted"/>